<dbReference type="GO" id="GO:0003735">
    <property type="term" value="F:structural constituent of ribosome"/>
    <property type="evidence" value="ECO:0007669"/>
    <property type="project" value="InterPro"/>
</dbReference>
<dbReference type="HAMAP" id="MF_01341">
    <property type="entry name" value="Ribosomal_uL15"/>
    <property type="match status" value="1"/>
</dbReference>
<sequence>MTDVRKAKIPRKKKVRVGRGESSGLGKTSGRGHKGAGQRAGISQRRYFEGGQMPNIRRLPKFGFNNAQFKTKWEIINVSVLNDLFNDGDTVDEAALRKLNVVNRRCDGVKILGNGSLEKKLTVKADKFTKSAQEKIEKAGGSVEVNGETEEKK</sequence>
<reference evidence="6" key="1">
    <citation type="submission" date="2018-05" db="EMBL/GenBank/DDBJ databases">
        <authorList>
            <person name="Lanie J.A."/>
            <person name="Ng W.-L."/>
            <person name="Kazmierczak K.M."/>
            <person name="Andrzejewski T.M."/>
            <person name="Davidsen T.M."/>
            <person name="Wayne K.J."/>
            <person name="Tettelin H."/>
            <person name="Glass J.I."/>
            <person name="Rusch D."/>
            <person name="Podicherti R."/>
            <person name="Tsui H.-C.T."/>
            <person name="Winkler M.E."/>
        </authorList>
    </citation>
    <scope>NUCLEOTIDE SEQUENCE</scope>
</reference>
<feature type="domain" description="Large ribosomal subunit protein uL15/eL18" evidence="5">
    <location>
        <begin position="75"/>
        <end position="144"/>
    </location>
</feature>
<dbReference type="GO" id="GO:0022625">
    <property type="term" value="C:cytosolic large ribosomal subunit"/>
    <property type="evidence" value="ECO:0007669"/>
    <property type="project" value="TreeGrafter"/>
</dbReference>
<dbReference type="PROSITE" id="PS00475">
    <property type="entry name" value="RIBOSOMAL_L15"/>
    <property type="match status" value="1"/>
</dbReference>
<dbReference type="PANTHER" id="PTHR12934">
    <property type="entry name" value="50S RIBOSOMAL PROTEIN L15"/>
    <property type="match status" value="1"/>
</dbReference>
<dbReference type="PANTHER" id="PTHR12934:SF11">
    <property type="entry name" value="LARGE RIBOSOMAL SUBUNIT PROTEIN UL15M"/>
    <property type="match status" value="1"/>
</dbReference>
<dbReference type="Pfam" id="PF00828">
    <property type="entry name" value="Ribosomal_L27A"/>
    <property type="match status" value="1"/>
</dbReference>
<name>A0A382S148_9ZZZZ</name>
<dbReference type="AlphaFoldDB" id="A0A382S148"/>
<evidence type="ECO:0000256" key="4">
    <source>
        <dbReference type="SAM" id="MobiDB-lite"/>
    </source>
</evidence>
<dbReference type="EMBL" id="UINC01125380">
    <property type="protein sequence ID" value="SVD03165.1"/>
    <property type="molecule type" value="Genomic_DNA"/>
</dbReference>
<gene>
    <name evidence="6" type="ORF">METZ01_LOCUS356019</name>
</gene>
<evidence type="ECO:0000256" key="2">
    <source>
        <dbReference type="ARBA" id="ARBA00022980"/>
    </source>
</evidence>
<evidence type="ECO:0000313" key="6">
    <source>
        <dbReference type="EMBL" id="SVD03165.1"/>
    </source>
</evidence>
<dbReference type="InterPro" id="IPR021131">
    <property type="entry name" value="Ribosomal_uL15/eL18"/>
</dbReference>
<dbReference type="InterPro" id="IPR030878">
    <property type="entry name" value="Ribosomal_uL15"/>
</dbReference>
<evidence type="ECO:0000256" key="3">
    <source>
        <dbReference type="ARBA" id="ARBA00023274"/>
    </source>
</evidence>
<keyword evidence="2" id="KW-0689">Ribosomal protein</keyword>
<feature type="region of interest" description="Disordered" evidence="4">
    <location>
        <begin position="1"/>
        <end position="42"/>
    </location>
</feature>
<dbReference type="SUPFAM" id="SSF52080">
    <property type="entry name" value="Ribosomal proteins L15p and L18e"/>
    <property type="match status" value="1"/>
</dbReference>
<accession>A0A382S148</accession>
<evidence type="ECO:0000256" key="1">
    <source>
        <dbReference type="ARBA" id="ARBA00007320"/>
    </source>
</evidence>
<dbReference type="InterPro" id="IPR001196">
    <property type="entry name" value="Ribosomal_uL15_CS"/>
</dbReference>
<dbReference type="NCBIfam" id="TIGR01071">
    <property type="entry name" value="rplO_bact"/>
    <property type="match status" value="1"/>
</dbReference>
<dbReference type="InterPro" id="IPR005749">
    <property type="entry name" value="Ribosomal_uL15_bac-type"/>
</dbReference>
<dbReference type="GO" id="GO:0006412">
    <property type="term" value="P:translation"/>
    <property type="evidence" value="ECO:0007669"/>
    <property type="project" value="InterPro"/>
</dbReference>
<organism evidence="6">
    <name type="scientific">marine metagenome</name>
    <dbReference type="NCBI Taxonomy" id="408172"/>
    <lineage>
        <taxon>unclassified sequences</taxon>
        <taxon>metagenomes</taxon>
        <taxon>ecological metagenomes</taxon>
    </lineage>
</organism>
<feature type="compositionally biased region" description="Basic residues" evidence="4">
    <location>
        <begin position="7"/>
        <end position="17"/>
    </location>
</feature>
<evidence type="ECO:0000259" key="5">
    <source>
        <dbReference type="Pfam" id="PF00828"/>
    </source>
</evidence>
<dbReference type="Gene3D" id="3.100.10.10">
    <property type="match status" value="1"/>
</dbReference>
<dbReference type="InterPro" id="IPR036227">
    <property type="entry name" value="Ribosomal_uL15/eL18_sf"/>
</dbReference>
<proteinExistence type="inferred from homology"/>
<protein>
    <recommendedName>
        <fullName evidence="5">Large ribosomal subunit protein uL15/eL18 domain-containing protein</fullName>
    </recommendedName>
</protein>
<comment type="similarity">
    <text evidence="1">Belongs to the universal ribosomal protein uL15 family.</text>
</comment>
<keyword evidence="3" id="KW-0687">Ribonucleoprotein</keyword>